<gene>
    <name evidence="3" type="ORF">CAL25_06630</name>
</gene>
<comment type="caution">
    <text evidence="3">The sequence shown here is derived from an EMBL/GenBank/DDBJ whole genome shotgun (WGS) entry which is preliminary data.</text>
</comment>
<sequence length="251" mass="26717">MRGRAVMVGLVAGAGIVQVQASLWHAGALAAGALGAAALLACLRTRPRVSRHGAILGLVIACCLGIALGTLNAIAQALPRLAQSVPAHLEQQIVVASARILTLTQGDDRSRRFMAEIDAPRHPGLSRQALVTWRALPGDTRPVPTPAPGERWNMTLVVRQPYAALNPFLPDQEGRWFAAGVRMLASVRGNPARVDDMPWASFSIAVERLRHVARERMQAVLGEMRQGPLLVALALGDGSGISLLPTKIDLN</sequence>
<accession>A0A261TVC8</accession>
<feature type="transmembrane region" description="Helical" evidence="1">
    <location>
        <begin position="24"/>
        <end position="43"/>
    </location>
</feature>
<organism evidence="3 4">
    <name type="scientific">Bordetella genomosp. 5</name>
    <dbReference type="NCBI Taxonomy" id="1395608"/>
    <lineage>
        <taxon>Bacteria</taxon>
        <taxon>Pseudomonadati</taxon>
        <taxon>Pseudomonadota</taxon>
        <taxon>Betaproteobacteria</taxon>
        <taxon>Burkholderiales</taxon>
        <taxon>Alcaligenaceae</taxon>
        <taxon>Bordetella</taxon>
    </lineage>
</organism>
<evidence type="ECO:0000259" key="2">
    <source>
        <dbReference type="Pfam" id="PF13567"/>
    </source>
</evidence>
<keyword evidence="4" id="KW-1185">Reference proteome</keyword>
<feature type="transmembrane region" description="Helical" evidence="1">
    <location>
        <begin position="55"/>
        <end position="75"/>
    </location>
</feature>
<dbReference type="Proteomes" id="UP000216913">
    <property type="component" value="Unassembled WGS sequence"/>
</dbReference>
<protein>
    <recommendedName>
        <fullName evidence="2">DUF4131 domain-containing protein</fullName>
    </recommendedName>
</protein>
<feature type="domain" description="DUF4131" evidence="2">
    <location>
        <begin position="28"/>
        <end position="190"/>
    </location>
</feature>
<dbReference type="OrthoDB" id="9761531at2"/>
<proteinExistence type="predicted"/>
<keyword evidence="1" id="KW-0812">Transmembrane</keyword>
<evidence type="ECO:0000256" key="1">
    <source>
        <dbReference type="SAM" id="Phobius"/>
    </source>
</evidence>
<name>A0A261TVC8_9BORD</name>
<keyword evidence="1" id="KW-1133">Transmembrane helix</keyword>
<dbReference type="EMBL" id="NEVP01000004">
    <property type="protein sequence ID" value="OZI53644.1"/>
    <property type="molecule type" value="Genomic_DNA"/>
</dbReference>
<evidence type="ECO:0000313" key="3">
    <source>
        <dbReference type="EMBL" id="OZI53644.1"/>
    </source>
</evidence>
<dbReference type="InterPro" id="IPR025405">
    <property type="entry name" value="DUF4131"/>
</dbReference>
<keyword evidence="1" id="KW-0472">Membrane</keyword>
<dbReference type="Pfam" id="PF13567">
    <property type="entry name" value="DUF4131"/>
    <property type="match status" value="1"/>
</dbReference>
<dbReference type="AlphaFoldDB" id="A0A261TVC8"/>
<dbReference type="RefSeq" id="WP_094799149.1">
    <property type="nucleotide sequence ID" value="NZ_NEVP01000004.1"/>
</dbReference>
<evidence type="ECO:0000313" key="4">
    <source>
        <dbReference type="Proteomes" id="UP000216913"/>
    </source>
</evidence>
<reference evidence="3 4" key="1">
    <citation type="submission" date="2017-05" db="EMBL/GenBank/DDBJ databases">
        <title>Complete and WGS of Bordetella genogroups.</title>
        <authorList>
            <person name="Spilker T."/>
            <person name="LiPuma J."/>
        </authorList>
    </citation>
    <scope>NUCLEOTIDE SEQUENCE [LARGE SCALE GENOMIC DNA]</scope>
    <source>
        <strain evidence="3 4">AU10456</strain>
    </source>
</reference>